<evidence type="ECO:0000313" key="1">
    <source>
        <dbReference type="EMBL" id="RII00698.1"/>
    </source>
</evidence>
<dbReference type="InterPro" id="IPR026406">
    <property type="entry name" value="Ver/Plancto_CHP"/>
</dbReference>
<evidence type="ECO:0000313" key="2">
    <source>
        <dbReference type="Proteomes" id="UP000266287"/>
    </source>
</evidence>
<name>A0A399FW91_UNCN2</name>
<proteinExistence type="predicted"/>
<sequence length="117" mass="13851">MVDFFRKIEELAEKDNRYHPDAYSFTMDALNFTQSRLKKLHVSGQELLDGIREYGLQQFGLMTRTVFEHWGIRKTEDFGEIVFNMIEMGLMSKTDQDSKDDFKSRYDFQEVFDGKIG</sequence>
<dbReference type="NCBIfam" id="TIGR04138">
    <property type="entry name" value="Plancto_Ver_chp"/>
    <property type="match status" value="1"/>
</dbReference>
<dbReference type="EMBL" id="NDHY01000002">
    <property type="protein sequence ID" value="RII00698.1"/>
    <property type="molecule type" value="Genomic_DNA"/>
</dbReference>
<reference evidence="1 2" key="1">
    <citation type="submission" date="2018-08" db="EMBL/GenBank/DDBJ databases">
        <title>Draft genome of candidate division NPL-UPA2 bacterium Unc8 that adapted to ultra-basic serpentinizing groundwater.</title>
        <authorList>
            <person name="Ishii S."/>
            <person name="Suzuki S."/>
            <person name="Nealson K.H."/>
        </authorList>
    </citation>
    <scope>NUCLEOTIDE SEQUENCE [LARGE SCALE GENOMIC DNA]</scope>
    <source>
        <strain evidence="1">Unc8</strain>
    </source>
</reference>
<dbReference type="AlphaFoldDB" id="A0A399FW91"/>
<comment type="caution">
    <text evidence="1">The sequence shown here is derived from an EMBL/GenBank/DDBJ whole genome shotgun (WGS) entry which is preliminary data.</text>
</comment>
<protein>
    <submittedName>
        <fullName evidence="1">Uncharacterized protein</fullName>
    </submittedName>
</protein>
<accession>A0A399FW91</accession>
<dbReference type="Proteomes" id="UP000266287">
    <property type="component" value="Unassembled WGS sequence"/>
</dbReference>
<organism evidence="1 2">
    <name type="scientific">candidate division NPL-UPA2 bacterium Unc8</name>
    <dbReference type="NCBI Taxonomy" id="1980939"/>
    <lineage>
        <taxon>Bacteria</taxon>
    </lineage>
</organism>
<gene>
    <name evidence="1" type="ORF">B9J77_01370</name>
</gene>